<dbReference type="Pfam" id="PF22747">
    <property type="entry name" value="Zn_ribbon_DUF2089"/>
    <property type="match status" value="1"/>
</dbReference>
<accession>A0A1G9PKZ4</accession>
<sequence>MNVTALDCSNCDTTITGSFSRDKFSRLNEKQLKFVEVFIKSRGNIKEVEREMGISYPTVRSRLDEVVDVLQDGSGESS</sequence>
<dbReference type="Proteomes" id="UP000199476">
    <property type="component" value="Unassembled WGS sequence"/>
</dbReference>
<feature type="domain" description="DUF2089" evidence="1">
    <location>
        <begin position="27"/>
        <end position="71"/>
    </location>
</feature>
<evidence type="ECO:0000259" key="2">
    <source>
        <dbReference type="Pfam" id="PF22747"/>
    </source>
</evidence>
<feature type="domain" description="DUF2089" evidence="2">
    <location>
        <begin position="1"/>
        <end position="25"/>
    </location>
</feature>
<evidence type="ECO:0008006" key="5">
    <source>
        <dbReference type="Google" id="ProtNLM"/>
    </source>
</evidence>
<organism evidence="3 4">
    <name type="scientific">Halarsenatibacter silvermanii</name>
    <dbReference type="NCBI Taxonomy" id="321763"/>
    <lineage>
        <taxon>Bacteria</taxon>
        <taxon>Bacillati</taxon>
        <taxon>Bacillota</taxon>
        <taxon>Clostridia</taxon>
        <taxon>Halanaerobiales</taxon>
        <taxon>Halarsenatibacteraceae</taxon>
        <taxon>Halarsenatibacter</taxon>
    </lineage>
</organism>
<dbReference type="InterPro" id="IPR053957">
    <property type="entry name" value="DUF2089_Zn_ribbon"/>
</dbReference>
<evidence type="ECO:0000313" key="3">
    <source>
        <dbReference type="EMBL" id="SDL98755.1"/>
    </source>
</evidence>
<reference evidence="3 4" key="1">
    <citation type="submission" date="2016-10" db="EMBL/GenBank/DDBJ databases">
        <authorList>
            <person name="de Groot N.N."/>
        </authorList>
    </citation>
    <scope>NUCLEOTIDE SEQUENCE [LARGE SCALE GENOMIC DNA]</scope>
    <source>
        <strain evidence="3 4">SLAS-1</strain>
    </source>
</reference>
<keyword evidence="4" id="KW-1185">Reference proteome</keyword>
<dbReference type="InterPro" id="IPR018658">
    <property type="entry name" value="DUF2089"/>
</dbReference>
<dbReference type="EMBL" id="FNGO01000013">
    <property type="protein sequence ID" value="SDL98755.1"/>
    <property type="molecule type" value="Genomic_DNA"/>
</dbReference>
<proteinExistence type="predicted"/>
<evidence type="ECO:0000313" key="4">
    <source>
        <dbReference type="Proteomes" id="UP000199476"/>
    </source>
</evidence>
<evidence type="ECO:0000259" key="1">
    <source>
        <dbReference type="Pfam" id="PF09862"/>
    </source>
</evidence>
<protein>
    <recommendedName>
        <fullName evidence="5">DUF2089 domain-containing protein</fullName>
    </recommendedName>
</protein>
<dbReference type="Pfam" id="PF09862">
    <property type="entry name" value="DUF2089"/>
    <property type="match status" value="1"/>
</dbReference>
<name>A0A1G9PKZ4_9FIRM</name>
<dbReference type="AlphaFoldDB" id="A0A1G9PKZ4"/>
<dbReference type="STRING" id="321763.SAMN04488692_11336"/>
<gene>
    <name evidence="3" type="ORF">SAMN04488692_11336</name>
</gene>